<dbReference type="EMBL" id="PYGC01000009">
    <property type="protein sequence ID" value="PSK81419.1"/>
    <property type="molecule type" value="Genomic_DNA"/>
</dbReference>
<dbReference type="PANTHER" id="PTHR30457">
    <property type="entry name" value="5'-NUCLEOTIDASE SURE"/>
    <property type="match status" value="1"/>
</dbReference>
<keyword evidence="5 9" id="KW-0963">Cytoplasm</keyword>
<dbReference type="Pfam" id="PF01975">
    <property type="entry name" value="SurE"/>
    <property type="match status" value="1"/>
</dbReference>
<keyword evidence="6 9" id="KW-0479">Metal-binding</keyword>
<evidence type="ECO:0000313" key="13">
    <source>
        <dbReference type="Proteomes" id="UP000240621"/>
    </source>
</evidence>
<dbReference type="GO" id="GO:0000166">
    <property type="term" value="F:nucleotide binding"/>
    <property type="evidence" value="ECO:0007669"/>
    <property type="project" value="UniProtKB-KW"/>
</dbReference>
<evidence type="ECO:0000313" key="11">
    <source>
        <dbReference type="EMBL" id="GET21111.1"/>
    </source>
</evidence>
<dbReference type="EMBL" id="BLAU01000001">
    <property type="protein sequence ID" value="GET21111.1"/>
    <property type="molecule type" value="Genomic_DNA"/>
</dbReference>
<evidence type="ECO:0000256" key="2">
    <source>
        <dbReference type="ARBA" id="ARBA00001946"/>
    </source>
</evidence>
<evidence type="ECO:0000256" key="9">
    <source>
        <dbReference type="HAMAP-Rule" id="MF_00060"/>
    </source>
</evidence>
<keyword evidence="7 9" id="KW-0547">Nucleotide-binding</keyword>
<dbReference type="FunFam" id="3.40.1210.10:FF:000001">
    <property type="entry name" value="5'/3'-nucleotidase SurE"/>
    <property type="match status" value="1"/>
</dbReference>
<dbReference type="InterPro" id="IPR030048">
    <property type="entry name" value="SurE"/>
</dbReference>
<organism evidence="12 13">
    <name type="scientific">Prolixibacter denitrificans</name>
    <dbReference type="NCBI Taxonomy" id="1541063"/>
    <lineage>
        <taxon>Bacteria</taxon>
        <taxon>Pseudomonadati</taxon>
        <taxon>Bacteroidota</taxon>
        <taxon>Bacteroidia</taxon>
        <taxon>Marinilabiliales</taxon>
        <taxon>Prolixibacteraceae</taxon>
        <taxon>Prolixibacter</taxon>
    </lineage>
</organism>
<evidence type="ECO:0000256" key="8">
    <source>
        <dbReference type="ARBA" id="ARBA00022801"/>
    </source>
</evidence>
<feature type="binding site" evidence="9">
    <location>
        <position position="43"/>
    </location>
    <ligand>
        <name>a divalent metal cation</name>
        <dbReference type="ChEBI" id="CHEBI:60240"/>
    </ligand>
</feature>
<dbReference type="SUPFAM" id="SSF64167">
    <property type="entry name" value="SurE-like"/>
    <property type="match status" value="1"/>
</dbReference>
<dbReference type="AlphaFoldDB" id="A0A2P8C8Z4"/>
<comment type="subcellular location">
    <subcellularLocation>
        <location evidence="3 9">Cytoplasm</location>
    </subcellularLocation>
</comment>
<comment type="function">
    <text evidence="9">Nucleotidase that shows phosphatase activity on nucleoside 5'-monophosphates.</text>
</comment>
<evidence type="ECO:0000256" key="3">
    <source>
        <dbReference type="ARBA" id="ARBA00004496"/>
    </source>
</evidence>
<dbReference type="GO" id="GO:0046872">
    <property type="term" value="F:metal ion binding"/>
    <property type="evidence" value="ECO:0007669"/>
    <property type="project" value="UniProtKB-UniRule"/>
</dbReference>
<reference evidence="11 14" key="2">
    <citation type="submission" date="2019-10" db="EMBL/GenBank/DDBJ databases">
        <title>Prolixibacter strains distinguished by the presence of nitrate reductase genes were adept at nitrate-dependent anaerobic corrosion of metallic iron and carbon steel.</title>
        <authorList>
            <person name="Iino T."/>
            <person name="Shono N."/>
            <person name="Ito K."/>
            <person name="Nakamura R."/>
            <person name="Sueoka K."/>
            <person name="Harayama S."/>
            <person name="Ohkuma M."/>
        </authorList>
    </citation>
    <scope>NUCLEOTIDE SEQUENCE [LARGE SCALE GENOMIC DNA]</scope>
    <source>
        <strain evidence="11 14">MIC1-1</strain>
    </source>
</reference>
<dbReference type="Proteomes" id="UP000396862">
    <property type="component" value="Unassembled WGS sequence"/>
</dbReference>
<evidence type="ECO:0000256" key="4">
    <source>
        <dbReference type="ARBA" id="ARBA00011062"/>
    </source>
</evidence>
<feature type="binding site" evidence="9">
    <location>
        <position position="99"/>
    </location>
    <ligand>
        <name>a divalent metal cation</name>
        <dbReference type="ChEBI" id="CHEBI:60240"/>
    </ligand>
</feature>
<evidence type="ECO:0000313" key="12">
    <source>
        <dbReference type="EMBL" id="PSK81419.1"/>
    </source>
</evidence>
<comment type="caution">
    <text evidence="12">The sequence shown here is derived from an EMBL/GenBank/DDBJ whole genome shotgun (WGS) entry which is preliminary data.</text>
</comment>
<evidence type="ECO:0000313" key="14">
    <source>
        <dbReference type="Proteomes" id="UP000396862"/>
    </source>
</evidence>
<comment type="similarity">
    <text evidence="4 9">Belongs to the SurE nucleotidase family.</text>
</comment>
<evidence type="ECO:0000256" key="1">
    <source>
        <dbReference type="ARBA" id="ARBA00000815"/>
    </source>
</evidence>
<dbReference type="OrthoDB" id="9780815at2"/>
<keyword evidence="14" id="KW-1185">Reference proteome</keyword>
<dbReference type="GO" id="GO:0008253">
    <property type="term" value="F:5'-nucleotidase activity"/>
    <property type="evidence" value="ECO:0007669"/>
    <property type="project" value="UniProtKB-UniRule"/>
</dbReference>
<dbReference type="InterPro" id="IPR036523">
    <property type="entry name" value="SurE-like_sf"/>
</dbReference>
<dbReference type="Gene3D" id="3.40.1210.10">
    <property type="entry name" value="Survival protein SurE-like phosphatase/nucleotidase"/>
    <property type="match status" value="1"/>
</dbReference>
<dbReference type="Proteomes" id="UP000240621">
    <property type="component" value="Unassembled WGS sequence"/>
</dbReference>
<dbReference type="HAMAP" id="MF_00060">
    <property type="entry name" value="SurE"/>
    <property type="match status" value="1"/>
</dbReference>
<dbReference type="RefSeq" id="WP_106543103.1">
    <property type="nucleotide sequence ID" value="NZ_BLAU01000001.1"/>
</dbReference>
<proteinExistence type="inferred from homology"/>
<dbReference type="NCBIfam" id="NF001492">
    <property type="entry name" value="PRK00346.2-2"/>
    <property type="match status" value="1"/>
</dbReference>
<sequence>MNERPLILLTNDDGVYAKGLKEVTEVMRLFGDIVVVAPDSPRSGMSHAITVDRPLRVNKLEEEEGLTIYSCTGTPVDCVKLACNQLLERLPDFVISGINHGANSSVSILYSGTMGGAIEGCIHGIPSIGFSLNDYDTDADFARSKVAVARIFQVVAEHGLPDGVCLNVNIPKGEVKGINFCRQTRGKWEEEFEHRTDPHGQSYYWLTGYFNNAEAEARDTDDFALKNSYVSVVPVTIDLTAYQAFQHMKTWKF</sequence>
<feature type="domain" description="Survival protein SurE-like phosphatase/nucleotidase" evidence="10">
    <location>
        <begin position="7"/>
        <end position="190"/>
    </location>
</feature>
<evidence type="ECO:0000259" key="10">
    <source>
        <dbReference type="Pfam" id="PF01975"/>
    </source>
</evidence>
<dbReference type="NCBIfam" id="TIGR00087">
    <property type="entry name" value="surE"/>
    <property type="match status" value="1"/>
</dbReference>
<comment type="catalytic activity">
    <reaction evidence="1 9">
        <text>a ribonucleoside 5'-phosphate + H2O = a ribonucleoside + phosphate</text>
        <dbReference type="Rhea" id="RHEA:12484"/>
        <dbReference type="ChEBI" id="CHEBI:15377"/>
        <dbReference type="ChEBI" id="CHEBI:18254"/>
        <dbReference type="ChEBI" id="CHEBI:43474"/>
        <dbReference type="ChEBI" id="CHEBI:58043"/>
        <dbReference type="EC" id="3.1.3.5"/>
    </reaction>
</comment>
<keyword evidence="8 9" id="KW-0378">Hydrolase</keyword>
<evidence type="ECO:0000256" key="5">
    <source>
        <dbReference type="ARBA" id="ARBA00022490"/>
    </source>
</evidence>
<dbReference type="GO" id="GO:0005737">
    <property type="term" value="C:cytoplasm"/>
    <property type="evidence" value="ECO:0007669"/>
    <property type="project" value="UniProtKB-SubCell"/>
</dbReference>
<feature type="binding site" evidence="9">
    <location>
        <position position="12"/>
    </location>
    <ligand>
        <name>a divalent metal cation</name>
        <dbReference type="ChEBI" id="CHEBI:60240"/>
    </ligand>
</feature>
<feature type="binding site" evidence="9">
    <location>
        <position position="13"/>
    </location>
    <ligand>
        <name>a divalent metal cation</name>
        <dbReference type="ChEBI" id="CHEBI:60240"/>
    </ligand>
</feature>
<evidence type="ECO:0000256" key="6">
    <source>
        <dbReference type="ARBA" id="ARBA00022723"/>
    </source>
</evidence>
<comment type="cofactor">
    <cofactor evidence="9">
        <name>a divalent metal cation</name>
        <dbReference type="ChEBI" id="CHEBI:60240"/>
    </cofactor>
    <text evidence="9">Binds 1 divalent metal cation per subunit.</text>
</comment>
<dbReference type="InterPro" id="IPR002828">
    <property type="entry name" value="SurE-like_Pase/nucleotidase"/>
</dbReference>
<dbReference type="NCBIfam" id="NF001490">
    <property type="entry name" value="PRK00346.1-4"/>
    <property type="match status" value="1"/>
</dbReference>
<dbReference type="EC" id="3.1.3.5" evidence="9"/>
<accession>A0A2P8C8Z4</accession>
<evidence type="ECO:0000256" key="7">
    <source>
        <dbReference type="ARBA" id="ARBA00022741"/>
    </source>
</evidence>
<comment type="cofactor">
    <cofactor evidence="2">
        <name>Mg(2+)</name>
        <dbReference type="ChEBI" id="CHEBI:18420"/>
    </cofactor>
</comment>
<name>A0A2P8C8Z4_9BACT</name>
<protein>
    <recommendedName>
        <fullName evidence="9">5'-nucleotidase SurE</fullName>
        <ecNumber evidence="9">3.1.3.5</ecNumber>
    </recommendedName>
    <alternativeName>
        <fullName evidence="9">Nucleoside 5'-monophosphate phosphohydrolase</fullName>
    </alternativeName>
</protein>
<reference evidence="12 13" key="1">
    <citation type="submission" date="2018-03" db="EMBL/GenBank/DDBJ databases">
        <title>Genomic Encyclopedia of Archaeal and Bacterial Type Strains, Phase II (KMG-II): from individual species to whole genera.</title>
        <authorList>
            <person name="Goeker M."/>
        </authorList>
    </citation>
    <scope>NUCLEOTIDE SEQUENCE [LARGE SCALE GENOMIC DNA]</scope>
    <source>
        <strain evidence="12 13">DSM 27267</strain>
    </source>
</reference>
<gene>
    <name evidence="9 11" type="primary">surE</name>
    <name evidence="12" type="ORF">CLV93_10922</name>
    <name evidence="11" type="ORF">JCM18694_13570</name>
</gene>
<dbReference type="PANTHER" id="PTHR30457:SF0">
    <property type="entry name" value="PHOSPHATASE, PUTATIVE (AFU_ORTHOLOGUE AFUA_4G01070)-RELATED"/>
    <property type="match status" value="1"/>
</dbReference>